<organism evidence="1 2">
    <name type="scientific">Aspergillus melleus</name>
    <dbReference type="NCBI Taxonomy" id="138277"/>
    <lineage>
        <taxon>Eukaryota</taxon>
        <taxon>Fungi</taxon>
        <taxon>Dikarya</taxon>
        <taxon>Ascomycota</taxon>
        <taxon>Pezizomycotina</taxon>
        <taxon>Eurotiomycetes</taxon>
        <taxon>Eurotiomycetidae</taxon>
        <taxon>Eurotiales</taxon>
        <taxon>Aspergillaceae</taxon>
        <taxon>Aspergillus</taxon>
        <taxon>Aspergillus subgen. Circumdati</taxon>
    </lineage>
</organism>
<evidence type="ECO:0000313" key="1">
    <source>
        <dbReference type="EMBL" id="KAK1147238.1"/>
    </source>
</evidence>
<evidence type="ECO:0000313" key="2">
    <source>
        <dbReference type="Proteomes" id="UP001177260"/>
    </source>
</evidence>
<dbReference type="Proteomes" id="UP001177260">
    <property type="component" value="Unassembled WGS sequence"/>
</dbReference>
<accession>A0ACC3B9R2</accession>
<keyword evidence="2" id="KW-1185">Reference proteome</keyword>
<protein>
    <submittedName>
        <fullName evidence="1">Uncharacterized protein</fullName>
    </submittedName>
</protein>
<dbReference type="EMBL" id="JAOPJF010000013">
    <property type="protein sequence ID" value="KAK1147238.1"/>
    <property type="molecule type" value="Genomic_DNA"/>
</dbReference>
<sequence>MAYLRSEELSHGWKVRDVSDTKPEAWHAVATVPTVVHLDLLQNGVIPDPFVGLNEEKVQWVAERDWLYRTTFETTSVGPRTRHSLVFEGLDTFATVTLNGVVILRSDNMFIPYRIDITDILTKSSSKTNTLDILFESALLRGREVVKNHPEHRHIAHQTEVGRLGARKAAYHWGWDWGPVLVTAGPWRPVSLESFVDRIDDLWIESTVADDLQSCSGTIHVRTKGRGADRAHIALWHEGRVAIEADIEVDIKGEADVSFGIDDPALWFPHGYGPQSLYEVRAQLFSQDELLHVTSKRTGFRRAELIQEKDEHGQSVYFRINNIDVFASGSCWIPGDSFLPQISDARYQSWLQLMVEGNQNMIRIWGGGIFEPGVFYETCDELGILVWQDFLFACASYPTYPEYLKSIEEEARTNVRRLRHHPSIVIYAGNNEDYQIQQKYNLTYDYDGDKDPASWLKSSFPARYIYEYLLPKVVEEENPGMAYHPSSPWGGGRHTTDPTIGDIHQWDVWHGAMEPYQRLSSMGGRFNSEFGMEAFPHIHTVDSFLDDPEDRYHQSLTMDFHNKASGHERRLGTYILENFKSYIHLSQIAQSETMAFAYCSWRREWGQSRRCGGVLVWQLNDCWPTISWAIVDYFLVKKPAFYAIARASQPLAVGVCRRHKEWTSGHARPPRSVEFDVWAVSSRTVKVSAVVAVRYISVENGHDLLPASVHNVEIVPNGTTDILSNTVDLTRDNPTGEQDTPPFVIFATLRVDGVIVSRDFDWPQPLKYLNFKERGLKVDLLKGQSAVRVVASKPTKGLVFEERPGIWFGDNGVDLVPGDEQIIPVRGIDGDDAIPSWTYIGN</sequence>
<name>A0ACC3B9R2_9EURO</name>
<proteinExistence type="predicted"/>
<comment type="caution">
    <text evidence="1">The sequence shown here is derived from an EMBL/GenBank/DDBJ whole genome shotgun (WGS) entry which is preliminary data.</text>
</comment>
<reference evidence="1 2" key="1">
    <citation type="journal article" date="2023" name="ACS Omega">
        <title>Identification of the Neoaspergillic Acid Biosynthesis Gene Cluster by Establishing an In Vitro CRISPR-Ribonucleoprotein Genetic System in Aspergillus melleus.</title>
        <authorList>
            <person name="Yuan B."/>
            <person name="Grau M.F."/>
            <person name="Murata R.M."/>
            <person name="Torok T."/>
            <person name="Venkateswaran K."/>
            <person name="Stajich J.E."/>
            <person name="Wang C.C.C."/>
        </authorList>
    </citation>
    <scope>NUCLEOTIDE SEQUENCE [LARGE SCALE GENOMIC DNA]</scope>
    <source>
        <strain evidence="1 2">IMV 1140</strain>
    </source>
</reference>
<gene>
    <name evidence="1" type="ORF">N8T08_001977</name>
</gene>